<accession>A0AB73IKI0</accession>
<protein>
    <submittedName>
        <fullName evidence="3">Type III secretion protein D</fullName>
    </submittedName>
</protein>
<keyword evidence="2" id="KW-1133">Transmembrane helix</keyword>
<sequence length="430" mass="43926">MKLLRILTGNHAGAEARLSTGAHRVHSDDDADIRITDWSGAAIVLNVDETDVVTVTRTESAPVNAVAMDSTDSAAAHTDEGALPDALDPGVVLMTDFVPMQFDQTVLCIGPDDAVWPSDLALLSTLLVKPESADDPAHETAAGSGPWIIKRKLVTAVGAACVMLAIASGVVSMALSTRAKASLPPPDVAAAEQANRDLAGARLTDLHATLDGHGGVLVTGLVSSAGDDLVAQRLLEHIQGARVTRQYGNAEDTARGIKEAIGMANVDVHYAGKGVFAITGTGVDIDGVQQAVQRVRADLDANVKELRIDATGSDATPTAEADGQYTTVVSSDRVRYAQTPDGVKHIFILADDPADAPMSASDAAANGDSDGERSHGLSGAAPEAATQAGTQATAQAAAQATAQAAMQPPQLAAVPAAGPSVTEKSHVSGN</sequence>
<dbReference type="RefSeq" id="WP_392395387.1">
    <property type="nucleotide sequence ID" value="NZ_JAURTK010000010.1"/>
</dbReference>
<feature type="region of interest" description="Disordered" evidence="1">
    <location>
        <begin position="357"/>
        <end position="430"/>
    </location>
</feature>
<feature type="transmembrane region" description="Helical" evidence="2">
    <location>
        <begin position="153"/>
        <end position="175"/>
    </location>
</feature>
<proteinExistence type="predicted"/>
<feature type="compositionally biased region" description="Low complexity" evidence="1">
    <location>
        <begin position="357"/>
        <end position="368"/>
    </location>
</feature>
<comment type="caution">
    <text evidence="3">The sequence shown here is derived from an EMBL/GenBank/DDBJ whole genome shotgun (WGS) entry which is preliminary data.</text>
</comment>
<reference evidence="3" key="1">
    <citation type="submission" date="2023-07" db="EMBL/GenBank/DDBJ databases">
        <title>Sorghum-associated microbial communities from plants grown in Nebraska, USA.</title>
        <authorList>
            <person name="Schachtman D."/>
        </authorList>
    </citation>
    <scope>NUCLEOTIDE SEQUENCE</scope>
    <source>
        <strain evidence="3">DS1061</strain>
    </source>
</reference>
<keyword evidence="2" id="KW-0812">Transmembrane</keyword>
<dbReference type="Proteomes" id="UP001229486">
    <property type="component" value="Unassembled WGS sequence"/>
</dbReference>
<evidence type="ECO:0000256" key="2">
    <source>
        <dbReference type="SAM" id="Phobius"/>
    </source>
</evidence>
<evidence type="ECO:0000256" key="1">
    <source>
        <dbReference type="SAM" id="MobiDB-lite"/>
    </source>
</evidence>
<gene>
    <name evidence="3" type="ORF">J2793_005967</name>
</gene>
<feature type="compositionally biased region" description="Low complexity" evidence="1">
    <location>
        <begin position="380"/>
        <end position="417"/>
    </location>
</feature>
<evidence type="ECO:0000313" key="3">
    <source>
        <dbReference type="EMBL" id="MDP9650494.1"/>
    </source>
</evidence>
<organism evidence="3 4">
    <name type="scientific">Paraburkholderia caledonica</name>
    <dbReference type="NCBI Taxonomy" id="134536"/>
    <lineage>
        <taxon>Bacteria</taxon>
        <taxon>Pseudomonadati</taxon>
        <taxon>Pseudomonadota</taxon>
        <taxon>Betaproteobacteria</taxon>
        <taxon>Burkholderiales</taxon>
        <taxon>Burkholderiaceae</taxon>
        <taxon>Paraburkholderia</taxon>
    </lineage>
</organism>
<name>A0AB73IKI0_9BURK</name>
<dbReference type="EMBL" id="JAURTK010000010">
    <property type="protein sequence ID" value="MDP9650494.1"/>
    <property type="molecule type" value="Genomic_DNA"/>
</dbReference>
<evidence type="ECO:0000313" key="4">
    <source>
        <dbReference type="Proteomes" id="UP001229486"/>
    </source>
</evidence>
<keyword evidence="2" id="KW-0472">Membrane</keyword>
<dbReference type="AlphaFoldDB" id="A0AB73IKI0"/>